<comment type="caution">
    <text evidence="1">The sequence shown here is derived from an EMBL/GenBank/DDBJ whole genome shotgun (WGS) entry which is preliminary data.</text>
</comment>
<dbReference type="Proteomes" id="UP000607397">
    <property type="component" value="Unassembled WGS sequence"/>
</dbReference>
<evidence type="ECO:0000313" key="1">
    <source>
        <dbReference type="EMBL" id="NCJ07414.1"/>
    </source>
</evidence>
<evidence type="ECO:0000313" key="2">
    <source>
        <dbReference type="Proteomes" id="UP000607397"/>
    </source>
</evidence>
<accession>A0A8K2A7Y4</accession>
<protein>
    <submittedName>
        <fullName evidence="1">Uncharacterized protein</fullName>
    </submittedName>
</protein>
<keyword evidence="2" id="KW-1185">Reference proteome</keyword>
<organism evidence="1 2">
    <name type="scientific">Petrachloros mirabilis ULC683</name>
    <dbReference type="NCBI Taxonomy" id="2781853"/>
    <lineage>
        <taxon>Bacteria</taxon>
        <taxon>Bacillati</taxon>
        <taxon>Cyanobacteriota</taxon>
        <taxon>Cyanophyceae</taxon>
        <taxon>Synechococcales</taxon>
        <taxon>Petrachlorosaceae</taxon>
        <taxon>Petrachloros</taxon>
        <taxon>Petrachloros mirabilis</taxon>
    </lineage>
</organism>
<sequence>MSVNNYLEEAKAITSKADELVASAKYQAGAEACIKLVREYVESEVLVFWESGELSESDLVSTELLKQSDKSKGIQRRIDQLSEQIKFVIKKVAQEIEDNCFENWEDAIEGFQDASPMQRKKVTQLVYAEKEINISLQSLKTTIELFSHLNKYIINELEQSESTSDKSQQKKLILTNAILIYELASFAIDYLAQFDIQGMNGINEVEKEINVREKSLKFDLQELENLINKNSNDFPNSTKTRIKEDINNKHKILDLMLKEWQDYKSQIDSKHSQAIETCKKSRSILEAKRLEAKTNLGVYACAWWIGRAKGTLDDIEGIAAIVNELELASLTTDRVQRLFLNPGDSTLRTL</sequence>
<reference evidence="1" key="1">
    <citation type="submission" date="2019-12" db="EMBL/GenBank/DDBJ databases">
        <title>High-Quality draft genome sequences of three cyanobacteria isolated from the limestone walls of the Old Cathedral of Coimbra.</title>
        <authorList>
            <person name="Tiago I."/>
            <person name="Soares F."/>
            <person name="Portugal A."/>
        </authorList>
    </citation>
    <scope>NUCLEOTIDE SEQUENCE [LARGE SCALE GENOMIC DNA]</scope>
    <source>
        <strain evidence="1">C</strain>
    </source>
</reference>
<proteinExistence type="predicted"/>
<gene>
    <name evidence="1" type="ORF">GS597_13025</name>
</gene>
<dbReference type="AlphaFoldDB" id="A0A8K2A7Y4"/>
<dbReference type="EMBL" id="WVIC01000026">
    <property type="protein sequence ID" value="NCJ07414.1"/>
    <property type="molecule type" value="Genomic_DNA"/>
</dbReference>
<name>A0A8K2A7Y4_9CYAN</name>
<dbReference type="RefSeq" id="WP_161825894.1">
    <property type="nucleotide sequence ID" value="NZ_WVIC01000026.1"/>
</dbReference>